<dbReference type="Pfam" id="PF05016">
    <property type="entry name" value="ParE_toxin"/>
    <property type="match status" value="1"/>
</dbReference>
<dbReference type="PANTHER" id="PTHR38813:SF1">
    <property type="entry name" value="TOXIN RELE1-RELATED"/>
    <property type="match status" value="1"/>
</dbReference>
<proteinExistence type="predicted"/>
<organism evidence="2">
    <name type="scientific">termite gut metagenome</name>
    <dbReference type="NCBI Taxonomy" id="433724"/>
    <lineage>
        <taxon>unclassified sequences</taxon>
        <taxon>metagenomes</taxon>
        <taxon>organismal metagenomes</taxon>
    </lineage>
</organism>
<dbReference type="AlphaFoldDB" id="A0A5J4RE44"/>
<evidence type="ECO:0000313" key="2">
    <source>
        <dbReference type="EMBL" id="KAA6331774.1"/>
    </source>
</evidence>
<dbReference type="InterPro" id="IPR052747">
    <property type="entry name" value="TA_system_RelE_toxin"/>
</dbReference>
<keyword evidence="1" id="KW-1277">Toxin-antitoxin system</keyword>
<sequence>MRYRFTVKFKKDAQKLPEVYQCSLDKVITSIENAGNIKDIQCKKIVGTRHSYRIRMGTYRIMFIVKILVDNTVIFQRVLPRSEVYNKEYIQQLLREEKRQK</sequence>
<dbReference type="InterPro" id="IPR007712">
    <property type="entry name" value="RelE/ParE_toxin"/>
</dbReference>
<dbReference type="EMBL" id="SNRY01001327">
    <property type="protein sequence ID" value="KAA6331774.1"/>
    <property type="molecule type" value="Genomic_DNA"/>
</dbReference>
<reference evidence="2" key="1">
    <citation type="submission" date="2019-03" db="EMBL/GenBank/DDBJ databases">
        <title>Single cell metagenomics reveals metabolic interactions within the superorganism composed of flagellate Streblomastix strix and complex community of Bacteroidetes bacteria on its surface.</title>
        <authorList>
            <person name="Treitli S.C."/>
            <person name="Kolisko M."/>
            <person name="Husnik F."/>
            <person name="Keeling P."/>
            <person name="Hampl V."/>
        </authorList>
    </citation>
    <scope>NUCLEOTIDE SEQUENCE</scope>
    <source>
        <strain evidence="2">STM</strain>
    </source>
</reference>
<name>A0A5J4RE44_9ZZZZ</name>
<dbReference type="InterPro" id="IPR035093">
    <property type="entry name" value="RelE/ParE_toxin_dom_sf"/>
</dbReference>
<dbReference type="SUPFAM" id="SSF143011">
    <property type="entry name" value="RelE-like"/>
    <property type="match status" value="1"/>
</dbReference>
<accession>A0A5J4RE44</accession>
<evidence type="ECO:0000256" key="1">
    <source>
        <dbReference type="ARBA" id="ARBA00022649"/>
    </source>
</evidence>
<dbReference type="Gene3D" id="3.30.2310.20">
    <property type="entry name" value="RelE-like"/>
    <property type="match status" value="1"/>
</dbReference>
<comment type="caution">
    <text evidence="2">The sequence shown here is derived from an EMBL/GenBank/DDBJ whole genome shotgun (WGS) entry which is preliminary data.</text>
</comment>
<evidence type="ECO:0008006" key="3">
    <source>
        <dbReference type="Google" id="ProtNLM"/>
    </source>
</evidence>
<protein>
    <recommendedName>
        <fullName evidence="3">Toxin RelG</fullName>
    </recommendedName>
</protein>
<gene>
    <name evidence="2" type="ORF">EZS27_019655</name>
</gene>
<dbReference type="PANTHER" id="PTHR38813">
    <property type="match status" value="1"/>
</dbReference>